<dbReference type="PANTHER" id="PTHR31465:SF13">
    <property type="entry name" value="RTA1 DOMAIN PROTEIN-RELATED"/>
    <property type="match status" value="1"/>
</dbReference>
<feature type="transmembrane region" description="Helical" evidence="5">
    <location>
        <begin position="242"/>
        <end position="261"/>
    </location>
</feature>
<dbReference type="PANTHER" id="PTHR31465">
    <property type="entry name" value="PROTEIN RTA1-RELATED"/>
    <property type="match status" value="1"/>
</dbReference>
<dbReference type="OrthoDB" id="3358017at2759"/>
<sequence>MEDGKWVEGSIWFYAPNKGAPVFFAVAFAASGLLHLWQSLHYKSWKLTGLYVFTSTIFAAGFIMREIGAFNYESIEIYIASIVLVFVSPPLYELANYYILGRILYYCPYYSPIHPGRVLTTFTGLSILVEALNANGAVNTANTTLPASTQATGRALLKAALVLQLAIIVTFAGLAVTFHVRCRRAGVRNAGLYGALATLYGSTALLLVRTVFRTAEYFTIAQLNAGGVADPNALSPLVRYEWFFYVFEAGLMLGNTVLLNARHPRRYLPETNRTYLARDGVTEVDTRAPGRERPWYVKVADPFDLVGLAMGKDKETKFWEIDEREAASAGAGAGEGGGLALVLKPSGYGSSTRGEVV</sequence>
<dbReference type="EMBL" id="SKBQ01000065">
    <property type="protein sequence ID" value="TPX09583.1"/>
    <property type="molecule type" value="Genomic_DNA"/>
</dbReference>
<name>A0A507AP97_9PEZI</name>
<dbReference type="GO" id="GO:0016020">
    <property type="term" value="C:membrane"/>
    <property type="evidence" value="ECO:0007669"/>
    <property type="project" value="UniProtKB-SubCell"/>
</dbReference>
<evidence type="ECO:0000313" key="7">
    <source>
        <dbReference type="Proteomes" id="UP000319257"/>
    </source>
</evidence>
<dbReference type="GeneID" id="41976631"/>
<comment type="caution">
    <text evidence="6">The sequence shown here is derived from an EMBL/GenBank/DDBJ whole genome shotgun (WGS) entry which is preliminary data.</text>
</comment>
<feature type="transmembrane region" description="Helical" evidence="5">
    <location>
        <begin position="75"/>
        <end position="92"/>
    </location>
</feature>
<protein>
    <submittedName>
        <fullName evidence="6">Uncharacterized protein</fullName>
    </submittedName>
</protein>
<evidence type="ECO:0000313" key="6">
    <source>
        <dbReference type="EMBL" id="TPX09583.1"/>
    </source>
</evidence>
<evidence type="ECO:0000256" key="5">
    <source>
        <dbReference type="SAM" id="Phobius"/>
    </source>
</evidence>
<proteinExistence type="predicted"/>
<dbReference type="RefSeq" id="XP_030991294.1">
    <property type="nucleotide sequence ID" value="XM_031144121.1"/>
</dbReference>
<dbReference type="InParanoid" id="A0A507AP97"/>
<dbReference type="Pfam" id="PF04479">
    <property type="entry name" value="RTA1"/>
    <property type="match status" value="1"/>
</dbReference>
<comment type="subcellular location">
    <subcellularLocation>
        <location evidence="1">Membrane</location>
        <topology evidence="1">Multi-pass membrane protein</topology>
    </subcellularLocation>
</comment>
<keyword evidence="7" id="KW-1185">Reference proteome</keyword>
<feature type="transmembrane region" description="Helical" evidence="5">
    <location>
        <begin position="20"/>
        <end position="38"/>
    </location>
</feature>
<dbReference type="AlphaFoldDB" id="A0A507AP97"/>
<keyword evidence="4 5" id="KW-0472">Membrane</keyword>
<gene>
    <name evidence="6" type="ORF">E0L32_009184</name>
</gene>
<reference evidence="6 7" key="1">
    <citation type="submission" date="2019-06" db="EMBL/GenBank/DDBJ databases">
        <title>Draft genome sequence of the filamentous fungus Phialemoniopsis curvata isolated from diesel fuel.</title>
        <authorList>
            <person name="Varaljay V.A."/>
            <person name="Lyon W.J."/>
            <person name="Crouch A.L."/>
            <person name="Drake C.E."/>
            <person name="Hollomon J.M."/>
            <person name="Nadeau L.J."/>
            <person name="Nunn H.S."/>
            <person name="Stevenson B.S."/>
            <person name="Bojanowski C.L."/>
            <person name="Crookes-Goodson W.J."/>
        </authorList>
    </citation>
    <scope>NUCLEOTIDE SEQUENCE [LARGE SCALE GENOMIC DNA]</scope>
    <source>
        <strain evidence="6 7">D216</strain>
    </source>
</reference>
<evidence type="ECO:0000256" key="4">
    <source>
        <dbReference type="ARBA" id="ARBA00023136"/>
    </source>
</evidence>
<dbReference type="InterPro" id="IPR007568">
    <property type="entry name" value="RTA1"/>
</dbReference>
<organism evidence="6 7">
    <name type="scientific">Thyridium curvatum</name>
    <dbReference type="NCBI Taxonomy" id="1093900"/>
    <lineage>
        <taxon>Eukaryota</taxon>
        <taxon>Fungi</taxon>
        <taxon>Dikarya</taxon>
        <taxon>Ascomycota</taxon>
        <taxon>Pezizomycotina</taxon>
        <taxon>Sordariomycetes</taxon>
        <taxon>Sordariomycetidae</taxon>
        <taxon>Thyridiales</taxon>
        <taxon>Thyridiaceae</taxon>
        <taxon>Thyridium</taxon>
    </lineage>
</organism>
<dbReference type="STRING" id="1093900.A0A507AP97"/>
<feature type="transmembrane region" description="Helical" evidence="5">
    <location>
        <begin position="190"/>
        <end position="208"/>
    </location>
</feature>
<keyword evidence="2 5" id="KW-0812">Transmembrane</keyword>
<feature type="transmembrane region" description="Helical" evidence="5">
    <location>
        <begin position="155"/>
        <end position="178"/>
    </location>
</feature>
<keyword evidence="3 5" id="KW-1133">Transmembrane helix</keyword>
<dbReference type="Proteomes" id="UP000319257">
    <property type="component" value="Unassembled WGS sequence"/>
</dbReference>
<evidence type="ECO:0000256" key="3">
    <source>
        <dbReference type="ARBA" id="ARBA00022989"/>
    </source>
</evidence>
<feature type="transmembrane region" description="Helical" evidence="5">
    <location>
        <begin position="44"/>
        <end position="63"/>
    </location>
</feature>
<accession>A0A507AP97</accession>
<evidence type="ECO:0000256" key="2">
    <source>
        <dbReference type="ARBA" id="ARBA00022692"/>
    </source>
</evidence>
<evidence type="ECO:0000256" key="1">
    <source>
        <dbReference type="ARBA" id="ARBA00004141"/>
    </source>
</evidence>